<accession>A0A4R3KW78</accession>
<name>A0A4R3KW78_9FIRM</name>
<evidence type="ECO:0000259" key="1">
    <source>
        <dbReference type="Pfam" id="PF08486"/>
    </source>
</evidence>
<dbReference type="OrthoDB" id="9794671at2"/>
<gene>
    <name evidence="2" type="ORF">EDD65_10524</name>
</gene>
<dbReference type="InterPro" id="IPR013693">
    <property type="entry name" value="SpoIID/LytB_N"/>
</dbReference>
<dbReference type="Proteomes" id="UP000294567">
    <property type="component" value="Unassembled WGS sequence"/>
</dbReference>
<reference evidence="2 3" key="1">
    <citation type="submission" date="2019-03" db="EMBL/GenBank/DDBJ databases">
        <title>Genomic Encyclopedia of Type Strains, Phase IV (KMG-IV): sequencing the most valuable type-strain genomes for metagenomic binning, comparative biology and taxonomic classification.</title>
        <authorList>
            <person name="Goeker M."/>
        </authorList>
    </citation>
    <scope>NUCLEOTIDE SEQUENCE [LARGE SCALE GENOMIC DNA]</scope>
    <source>
        <strain evidence="2 3">DSM 26752</strain>
    </source>
</reference>
<dbReference type="Pfam" id="PF08486">
    <property type="entry name" value="SpoIID"/>
    <property type="match status" value="1"/>
</dbReference>
<comment type="caution">
    <text evidence="2">The sequence shown here is derived from an EMBL/GenBank/DDBJ whole genome shotgun (WGS) entry which is preliminary data.</text>
</comment>
<proteinExistence type="predicted"/>
<dbReference type="EMBL" id="SMAE01000005">
    <property type="protein sequence ID" value="TCS89553.1"/>
    <property type="molecule type" value="Genomic_DNA"/>
</dbReference>
<sequence length="446" mass="50395">MKKIFISLLIVILLGFSIQYKYIFADYMDDYISIKLTSPVKSREIVKLGSDDGFYVYGIKNFEDEYISNQIIYIELNDDKIEVKDDIGEILFSIPEDNLILSSGNKCDSIIKVEDKRYRDCIEIKKEKNGLSVINLVKMDHYLYGVVPREMPASFPIEALKAQAIAARTYTLKNINKHYNEGYNLCDTTHCQIYGGMDEEHVRTNEAVDATKGKIITYNGEIIDALYHSNSGGHTEDSVEAWGNYFPYLVGVKDEFSIGQPNSEWYFTIDSYELNSKLKNNGIYIGDIIDLEILKTSPRGGITSLKIIGTAGEKILNKGEIRQVFGDDKLKSTWFSIKREGTFNPAAGIYAISGENEEPKKIDISKAISIDKNLTKNTVKEAVVIEKDKTSRLVDSSRGNNIVFLIEGRGYGHGVGMSQWGAKKMAEEGYTYEEILKHYYTGVEIN</sequence>
<keyword evidence="3" id="KW-1185">Reference proteome</keyword>
<dbReference type="InterPro" id="IPR013486">
    <property type="entry name" value="SpoIID/LytB"/>
</dbReference>
<evidence type="ECO:0000313" key="3">
    <source>
        <dbReference type="Proteomes" id="UP000294567"/>
    </source>
</evidence>
<dbReference type="PANTHER" id="PTHR30032:SF4">
    <property type="entry name" value="AMIDASE ENHANCER"/>
    <property type="match status" value="1"/>
</dbReference>
<dbReference type="PANTHER" id="PTHR30032">
    <property type="entry name" value="N-ACETYLMURAMOYL-L-ALANINE AMIDASE-RELATED"/>
    <property type="match status" value="1"/>
</dbReference>
<organism evidence="2 3">
    <name type="scientific">Keratinibaculum paraultunense</name>
    <dbReference type="NCBI Taxonomy" id="1278232"/>
    <lineage>
        <taxon>Bacteria</taxon>
        <taxon>Bacillati</taxon>
        <taxon>Bacillota</taxon>
        <taxon>Tissierellia</taxon>
        <taxon>Tissierellales</taxon>
        <taxon>Tepidimicrobiaceae</taxon>
        <taxon>Keratinibaculum</taxon>
    </lineage>
</organism>
<dbReference type="GO" id="GO:0030435">
    <property type="term" value="P:sporulation resulting in formation of a cellular spore"/>
    <property type="evidence" value="ECO:0007669"/>
    <property type="project" value="InterPro"/>
</dbReference>
<dbReference type="RefSeq" id="WP_132027042.1">
    <property type="nucleotide sequence ID" value="NZ_CP068564.1"/>
</dbReference>
<dbReference type="InterPro" id="IPR051922">
    <property type="entry name" value="Bact_Sporulation_Assoc"/>
</dbReference>
<dbReference type="GO" id="GO:0030288">
    <property type="term" value="C:outer membrane-bounded periplasmic space"/>
    <property type="evidence" value="ECO:0007669"/>
    <property type="project" value="TreeGrafter"/>
</dbReference>
<dbReference type="NCBIfam" id="TIGR02669">
    <property type="entry name" value="SpoIID_LytB"/>
    <property type="match status" value="1"/>
</dbReference>
<protein>
    <submittedName>
        <fullName evidence="2">SpoIID/LytB domain protein</fullName>
    </submittedName>
</protein>
<dbReference type="AlphaFoldDB" id="A0A4R3KW78"/>
<evidence type="ECO:0000313" key="2">
    <source>
        <dbReference type="EMBL" id="TCS89553.1"/>
    </source>
</evidence>
<feature type="domain" description="Sporulation stage II protein D amidase enhancer LytB N-terminal" evidence="1">
    <location>
        <begin position="128"/>
        <end position="218"/>
    </location>
</feature>